<feature type="coiled-coil region" evidence="1">
    <location>
        <begin position="238"/>
        <end position="265"/>
    </location>
</feature>
<dbReference type="AlphaFoldDB" id="A0A8S0VGH4"/>
<feature type="region of interest" description="Disordered" evidence="2">
    <location>
        <begin position="93"/>
        <end position="116"/>
    </location>
</feature>
<proteinExistence type="predicted"/>
<evidence type="ECO:0000313" key="3">
    <source>
        <dbReference type="EMBL" id="CAA3032915.1"/>
    </source>
</evidence>
<reference evidence="3 4" key="1">
    <citation type="submission" date="2019-12" db="EMBL/GenBank/DDBJ databases">
        <authorList>
            <person name="Alioto T."/>
            <person name="Alioto T."/>
            <person name="Gomez Garrido J."/>
        </authorList>
    </citation>
    <scope>NUCLEOTIDE SEQUENCE [LARGE SCALE GENOMIC DNA]</scope>
</reference>
<feature type="region of interest" description="Disordered" evidence="2">
    <location>
        <begin position="177"/>
        <end position="196"/>
    </location>
</feature>
<dbReference type="EMBL" id="CACTIH010009738">
    <property type="protein sequence ID" value="CAA3032915.1"/>
    <property type="molecule type" value="Genomic_DNA"/>
</dbReference>
<sequence length="286" mass="30770">MGIAENHSRQLAPSVGNSGVGSMDSLASIQQHFDMLVLDDEISFGSLLFTPHQPSFRPAFASLQEGVDLTFGGFNIHIDAEGSVAIPDSIISSAPEGQASSTPAAPEEAPADRPVGEPVYKLDSGYCIDCSKYHGAEDFSMAARLGYDYNAYEQYAKLYNAHQVYVIDVAAGAAGNNNGGNNDHPEGAASSNNDVNRPQYDPQVWLLAEAMHRGDEVIIQPDAPPQIIIDMHAAARWLHLKEKQKVELERERLRARKEAADASSARRVALSEIRTESIVGGGAAPK</sequence>
<organism evidence="3 4">
    <name type="scientific">Olea europaea subsp. europaea</name>
    <dbReference type="NCBI Taxonomy" id="158383"/>
    <lineage>
        <taxon>Eukaryota</taxon>
        <taxon>Viridiplantae</taxon>
        <taxon>Streptophyta</taxon>
        <taxon>Embryophyta</taxon>
        <taxon>Tracheophyta</taxon>
        <taxon>Spermatophyta</taxon>
        <taxon>Magnoliopsida</taxon>
        <taxon>eudicotyledons</taxon>
        <taxon>Gunneridae</taxon>
        <taxon>Pentapetalae</taxon>
        <taxon>asterids</taxon>
        <taxon>lamiids</taxon>
        <taxon>Lamiales</taxon>
        <taxon>Oleaceae</taxon>
        <taxon>Oleeae</taxon>
        <taxon>Olea</taxon>
    </lineage>
</organism>
<evidence type="ECO:0000256" key="2">
    <source>
        <dbReference type="SAM" id="MobiDB-lite"/>
    </source>
</evidence>
<keyword evidence="4" id="KW-1185">Reference proteome</keyword>
<evidence type="ECO:0000313" key="4">
    <source>
        <dbReference type="Proteomes" id="UP000594638"/>
    </source>
</evidence>
<accession>A0A8S0VGH4</accession>
<comment type="caution">
    <text evidence="3">The sequence shown here is derived from an EMBL/GenBank/DDBJ whole genome shotgun (WGS) entry which is preliminary data.</text>
</comment>
<dbReference type="Gramene" id="OE9A057002T1">
    <property type="protein sequence ID" value="OE9A057002C1"/>
    <property type="gene ID" value="OE9A057002"/>
</dbReference>
<protein>
    <submittedName>
        <fullName evidence="3">Uncharacterized protein</fullName>
    </submittedName>
</protein>
<keyword evidence="1" id="KW-0175">Coiled coil</keyword>
<evidence type="ECO:0000256" key="1">
    <source>
        <dbReference type="SAM" id="Coils"/>
    </source>
</evidence>
<gene>
    <name evidence="3" type="ORF">OLEA9_A057002</name>
</gene>
<dbReference type="Proteomes" id="UP000594638">
    <property type="component" value="Unassembled WGS sequence"/>
</dbReference>
<name>A0A8S0VGH4_OLEEU</name>